<dbReference type="EMBL" id="JAANOW010000001">
    <property type="protein sequence ID" value="NIH95227.1"/>
    <property type="molecule type" value="Genomic_DNA"/>
</dbReference>
<dbReference type="RefSeq" id="WP_167158167.1">
    <property type="nucleotide sequence ID" value="NZ_JAANOW010000001.1"/>
</dbReference>
<organism evidence="2 3">
    <name type="scientific">Mycolicibacterium fluoranthenivorans</name>
    <dbReference type="NCBI Taxonomy" id="258505"/>
    <lineage>
        <taxon>Bacteria</taxon>
        <taxon>Bacillati</taxon>
        <taxon>Actinomycetota</taxon>
        <taxon>Actinomycetes</taxon>
        <taxon>Mycobacteriales</taxon>
        <taxon>Mycobacteriaceae</taxon>
        <taxon>Mycolicibacterium</taxon>
    </lineage>
</organism>
<accession>A0A7X5TYT3</accession>
<sequence length="96" mass="10753">MAVVAAYDTKQGELERHKSHLKPSGYVVMETTWRVRVQPRWGRVALVDIKPTAVQSWMAELGQSTVERKAIGAAAVKRAHHVRLDDLAPQRSHTAD</sequence>
<protein>
    <submittedName>
        <fullName evidence="2">Uncharacterized protein</fullName>
    </submittedName>
</protein>
<keyword evidence="1" id="KW-0238">DNA-binding</keyword>
<evidence type="ECO:0000313" key="2">
    <source>
        <dbReference type="EMBL" id="NIH95227.1"/>
    </source>
</evidence>
<name>A0A7X5TYT3_9MYCO</name>
<comment type="caution">
    <text evidence="2">The sequence shown here is derived from an EMBL/GenBank/DDBJ whole genome shotgun (WGS) entry which is preliminary data.</text>
</comment>
<proteinExistence type="predicted"/>
<dbReference type="Gene3D" id="1.10.150.130">
    <property type="match status" value="1"/>
</dbReference>
<dbReference type="Proteomes" id="UP000547444">
    <property type="component" value="Unassembled WGS sequence"/>
</dbReference>
<dbReference type="AlphaFoldDB" id="A0A7X5TYT3"/>
<gene>
    <name evidence="2" type="ORF">FHU31_002183</name>
</gene>
<reference evidence="2 3" key="1">
    <citation type="submission" date="2020-03" db="EMBL/GenBank/DDBJ databases">
        <title>Sequencing the genomes of 1000 actinobacteria strains.</title>
        <authorList>
            <person name="Klenk H.-P."/>
        </authorList>
    </citation>
    <scope>NUCLEOTIDE SEQUENCE [LARGE SCALE GENOMIC DNA]</scope>
    <source>
        <strain evidence="2 3">DSM 44556</strain>
    </source>
</reference>
<dbReference type="InterPro" id="IPR010998">
    <property type="entry name" value="Integrase_recombinase_N"/>
</dbReference>
<dbReference type="GO" id="GO:0003677">
    <property type="term" value="F:DNA binding"/>
    <property type="evidence" value="ECO:0007669"/>
    <property type="project" value="UniProtKB-KW"/>
</dbReference>
<keyword evidence="3" id="KW-1185">Reference proteome</keyword>
<evidence type="ECO:0000256" key="1">
    <source>
        <dbReference type="ARBA" id="ARBA00023125"/>
    </source>
</evidence>
<evidence type="ECO:0000313" key="3">
    <source>
        <dbReference type="Proteomes" id="UP000547444"/>
    </source>
</evidence>